<dbReference type="Proteomes" id="UP000024635">
    <property type="component" value="Unassembled WGS sequence"/>
</dbReference>
<reference evidence="3" key="1">
    <citation type="journal article" date="2015" name="Nat. Genet.">
        <title>The genome and transcriptome of the zoonotic hookworm Ancylostoma ceylanicum identify infection-specific gene families.</title>
        <authorList>
            <person name="Schwarz E.M."/>
            <person name="Hu Y."/>
            <person name="Antoshechkin I."/>
            <person name="Miller M.M."/>
            <person name="Sternberg P.W."/>
            <person name="Aroian R.V."/>
        </authorList>
    </citation>
    <scope>NUCLEOTIDE SEQUENCE</scope>
    <source>
        <strain evidence="3">HY135</strain>
    </source>
</reference>
<feature type="compositionally biased region" description="Basic and acidic residues" evidence="1">
    <location>
        <begin position="191"/>
        <end position="214"/>
    </location>
</feature>
<feature type="compositionally biased region" description="Basic and acidic residues" evidence="1">
    <location>
        <begin position="147"/>
        <end position="170"/>
    </location>
</feature>
<organism evidence="2 3">
    <name type="scientific">Ancylostoma ceylanicum</name>
    <dbReference type="NCBI Taxonomy" id="53326"/>
    <lineage>
        <taxon>Eukaryota</taxon>
        <taxon>Metazoa</taxon>
        <taxon>Ecdysozoa</taxon>
        <taxon>Nematoda</taxon>
        <taxon>Chromadorea</taxon>
        <taxon>Rhabditida</taxon>
        <taxon>Rhabditina</taxon>
        <taxon>Rhabditomorpha</taxon>
        <taxon>Strongyloidea</taxon>
        <taxon>Ancylostomatidae</taxon>
        <taxon>Ancylostomatinae</taxon>
        <taxon>Ancylostoma</taxon>
    </lineage>
</organism>
<evidence type="ECO:0000313" key="3">
    <source>
        <dbReference type="Proteomes" id="UP000024635"/>
    </source>
</evidence>
<accession>A0A016TYA1</accession>
<comment type="caution">
    <text evidence="2">The sequence shown here is derived from an EMBL/GenBank/DDBJ whole genome shotgun (WGS) entry which is preliminary data.</text>
</comment>
<feature type="region of interest" description="Disordered" evidence="1">
    <location>
        <begin position="1"/>
        <end position="234"/>
    </location>
</feature>
<dbReference type="AlphaFoldDB" id="A0A016TYA1"/>
<feature type="compositionally biased region" description="Basic and acidic residues" evidence="1">
    <location>
        <begin position="94"/>
        <end position="112"/>
    </location>
</feature>
<dbReference type="EMBL" id="JARK01001405">
    <property type="protein sequence ID" value="EYC07771.1"/>
    <property type="molecule type" value="Genomic_DNA"/>
</dbReference>
<feature type="compositionally biased region" description="Polar residues" evidence="1">
    <location>
        <begin position="25"/>
        <end position="41"/>
    </location>
</feature>
<feature type="compositionally biased region" description="Pro residues" evidence="1">
    <location>
        <begin position="11"/>
        <end position="20"/>
    </location>
</feature>
<protein>
    <submittedName>
        <fullName evidence="2">Uncharacterized protein</fullName>
    </submittedName>
</protein>
<proteinExistence type="predicted"/>
<sequence length="327" mass="36209">MGGVVGKRCAPPQPAQPPQPISAASELTTKSTKNSFVQKTLQSEKSRSKAKEAATESKKAEGKKDEKGEGSKKGEEHDTEHLEECVTQLPPSEDEPRPKVKSKEKSCSKTSDKGSVLKTARAAKSESGTGSLPRKDSKRASARLKKLKGEASKRQDVKKDEAKKDQKDSLRASVRKQIKSVKGTISRIRASSKDSKKEGSRKSKVQEKAAAKPEKKSRRSVHASPKKTQRKKTSIRLLSRQMLSAVQLVQNNTSKGIEERHDIKFHMGVVKRYYSDILYKILKLILNKSAVVQIDESSVCVLDFLPNQTIMPASSRLNCRCPSYLRV</sequence>
<gene>
    <name evidence="2" type="primary">Acey_s0069.g386</name>
    <name evidence="2" type="ORF">Y032_0069g386</name>
</gene>
<name>A0A016TYA1_9BILA</name>
<feature type="compositionally biased region" description="Basic residues" evidence="1">
    <location>
        <begin position="215"/>
        <end position="234"/>
    </location>
</feature>
<feature type="compositionally biased region" description="Basic and acidic residues" evidence="1">
    <location>
        <begin position="42"/>
        <end position="84"/>
    </location>
</feature>
<evidence type="ECO:0000313" key="2">
    <source>
        <dbReference type="EMBL" id="EYC07771.1"/>
    </source>
</evidence>
<dbReference type="OrthoDB" id="5901807at2759"/>
<keyword evidence="3" id="KW-1185">Reference proteome</keyword>
<evidence type="ECO:0000256" key="1">
    <source>
        <dbReference type="SAM" id="MobiDB-lite"/>
    </source>
</evidence>